<comment type="catalytic activity">
    <reaction evidence="6">
        <text>[thioredoxin]-disulfide + L-methionine + H2O = L-methionine (S)-S-oxide + [thioredoxin]-dithiol</text>
        <dbReference type="Rhea" id="RHEA:19993"/>
        <dbReference type="Rhea" id="RHEA-COMP:10698"/>
        <dbReference type="Rhea" id="RHEA-COMP:10700"/>
        <dbReference type="ChEBI" id="CHEBI:15377"/>
        <dbReference type="ChEBI" id="CHEBI:29950"/>
        <dbReference type="ChEBI" id="CHEBI:50058"/>
        <dbReference type="ChEBI" id="CHEBI:57844"/>
        <dbReference type="ChEBI" id="CHEBI:58772"/>
        <dbReference type="EC" id="1.8.4.11"/>
    </reaction>
</comment>
<dbReference type="PANTHER" id="PTHR43774">
    <property type="entry name" value="PEPTIDE METHIONINE SULFOXIDE REDUCTASE"/>
    <property type="match status" value="1"/>
</dbReference>
<dbReference type="PANTHER" id="PTHR43774:SF1">
    <property type="entry name" value="PEPTIDE METHIONINE SULFOXIDE REDUCTASE MSRA 2"/>
    <property type="match status" value="1"/>
</dbReference>
<protein>
    <recommendedName>
        <fullName evidence="2">peptide-methionine (S)-S-oxide reductase</fullName>
        <ecNumber evidence="2">1.8.4.11</ecNumber>
    </recommendedName>
    <alternativeName>
        <fullName evidence="4">Peptide-methionine (S)-S-oxide reductase</fullName>
    </alternativeName>
</protein>
<comment type="catalytic activity">
    <reaction evidence="5">
        <text>L-methionyl-[protein] + [thioredoxin]-disulfide + H2O = L-methionyl-(S)-S-oxide-[protein] + [thioredoxin]-dithiol</text>
        <dbReference type="Rhea" id="RHEA:14217"/>
        <dbReference type="Rhea" id="RHEA-COMP:10698"/>
        <dbReference type="Rhea" id="RHEA-COMP:10700"/>
        <dbReference type="Rhea" id="RHEA-COMP:12313"/>
        <dbReference type="Rhea" id="RHEA-COMP:12315"/>
        <dbReference type="ChEBI" id="CHEBI:15377"/>
        <dbReference type="ChEBI" id="CHEBI:16044"/>
        <dbReference type="ChEBI" id="CHEBI:29950"/>
        <dbReference type="ChEBI" id="CHEBI:44120"/>
        <dbReference type="ChEBI" id="CHEBI:50058"/>
        <dbReference type="EC" id="1.8.4.11"/>
    </reaction>
</comment>
<sequence length="203" mass="22795">MASIFQRLTRPFTSSTMQFAPGQSAASAMNVPEGAQKCTIAAGCFWGVEHMYRKDFGKKGLLDARVGYIGGDSKNPSYRAVCSGTSGHAEALQVVFDPQQVSYRTLLEYFYRMHDPTTANRQGPDTGSQYRSGIFYHSDEQKSVAEEVTKQANEKWYKGKIVTEVLPAGEWWDAEKYHQLYLDHNPGGYECPSHFLRTFPPLS</sequence>
<dbReference type="HAMAP" id="MF_01401">
    <property type="entry name" value="MsrA"/>
    <property type="match status" value="1"/>
</dbReference>
<keyword evidence="9" id="KW-1185">Reference proteome</keyword>
<reference evidence="9" key="1">
    <citation type="submission" date="2017-03" db="EMBL/GenBank/DDBJ databases">
        <title>Genomes of endolithic fungi from Antarctica.</title>
        <authorList>
            <person name="Coleine C."/>
            <person name="Masonjones S."/>
            <person name="Stajich J.E."/>
        </authorList>
    </citation>
    <scope>NUCLEOTIDE SEQUENCE [LARGE SCALE GENOMIC DNA]</scope>
    <source>
        <strain evidence="9">CCFEE 5527</strain>
    </source>
</reference>
<dbReference type="OrthoDB" id="77405at2759"/>
<dbReference type="Gene3D" id="3.30.1060.10">
    <property type="entry name" value="Peptide methionine sulphoxide reductase MsrA"/>
    <property type="match status" value="1"/>
</dbReference>
<dbReference type="InParanoid" id="A0A1V8TSJ6"/>
<evidence type="ECO:0000256" key="2">
    <source>
        <dbReference type="ARBA" id="ARBA00012502"/>
    </source>
</evidence>
<dbReference type="GO" id="GO:0008113">
    <property type="term" value="F:peptide-methionine (S)-S-oxide reductase activity"/>
    <property type="evidence" value="ECO:0007669"/>
    <property type="project" value="UniProtKB-EC"/>
</dbReference>
<evidence type="ECO:0000256" key="6">
    <source>
        <dbReference type="ARBA" id="ARBA00048782"/>
    </source>
</evidence>
<dbReference type="NCBIfam" id="TIGR00401">
    <property type="entry name" value="msrA"/>
    <property type="match status" value="1"/>
</dbReference>
<accession>A0A1V8TSJ6</accession>
<feature type="domain" description="Peptide methionine sulphoxide reductase MsrA" evidence="7">
    <location>
        <begin position="38"/>
        <end position="191"/>
    </location>
</feature>
<gene>
    <name evidence="8" type="ORF">B0A48_01212</name>
</gene>
<evidence type="ECO:0000256" key="4">
    <source>
        <dbReference type="ARBA" id="ARBA00030643"/>
    </source>
</evidence>
<evidence type="ECO:0000256" key="5">
    <source>
        <dbReference type="ARBA" id="ARBA00047806"/>
    </source>
</evidence>
<organism evidence="8 9">
    <name type="scientific">Cryoendolithus antarcticus</name>
    <dbReference type="NCBI Taxonomy" id="1507870"/>
    <lineage>
        <taxon>Eukaryota</taxon>
        <taxon>Fungi</taxon>
        <taxon>Dikarya</taxon>
        <taxon>Ascomycota</taxon>
        <taxon>Pezizomycotina</taxon>
        <taxon>Dothideomycetes</taxon>
        <taxon>Dothideomycetidae</taxon>
        <taxon>Cladosporiales</taxon>
        <taxon>Cladosporiaceae</taxon>
        <taxon>Cryoendolithus</taxon>
    </lineage>
</organism>
<evidence type="ECO:0000313" key="9">
    <source>
        <dbReference type="Proteomes" id="UP000192596"/>
    </source>
</evidence>
<dbReference type="AlphaFoldDB" id="A0A1V8TSJ6"/>
<dbReference type="EMBL" id="NAJO01000002">
    <property type="protein sequence ID" value="OQO14336.1"/>
    <property type="molecule type" value="Genomic_DNA"/>
</dbReference>
<name>A0A1V8TSJ6_9PEZI</name>
<evidence type="ECO:0000313" key="8">
    <source>
        <dbReference type="EMBL" id="OQO14336.1"/>
    </source>
</evidence>
<comment type="similarity">
    <text evidence="1">Belongs to the MsrA Met sulfoxide reductase family.</text>
</comment>
<evidence type="ECO:0000256" key="3">
    <source>
        <dbReference type="ARBA" id="ARBA00023002"/>
    </source>
</evidence>
<dbReference type="Proteomes" id="UP000192596">
    <property type="component" value="Unassembled WGS sequence"/>
</dbReference>
<dbReference type="InterPro" id="IPR036509">
    <property type="entry name" value="Met_Sox_Rdtase_MsrA_sf"/>
</dbReference>
<dbReference type="InterPro" id="IPR002569">
    <property type="entry name" value="Met_Sox_Rdtase_MsrA_dom"/>
</dbReference>
<dbReference type="EC" id="1.8.4.11" evidence="2"/>
<evidence type="ECO:0000256" key="1">
    <source>
        <dbReference type="ARBA" id="ARBA00005591"/>
    </source>
</evidence>
<dbReference type="FunFam" id="3.30.1060.10:FF:000006">
    <property type="entry name" value="Peptide methionine sulfoxide reductase"/>
    <property type="match status" value="1"/>
</dbReference>
<dbReference type="STRING" id="1507870.A0A1V8TSJ6"/>
<dbReference type="SUPFAM" id="SSF55068">
    <property type="entry name" value="Peptide methionine sulfoxide reductase"/>
    <property type="match status" value="1"/>
</dbReference>
<dbReference type="GO" id="GO:0034599">
    <property type="term" value="P:cellular response to oxidative stress"/>
    <property type="evidence" value="ECO:0007669"/>
    <property type="project" value="UniProtKB-ARBA"/>
</dbReference>
<proteinExistence type="inferred from homology"/>
<evidence type="ECO:0000259" key="7">
    <source>
        <dbReference type="Pfam" id="PF01625"/>
    </source>
</evidence>
<dbReference type="Pfam" id="PF01625">
    <property type="entry name" value="PMSR"/>
    <property type="match status" value="1"/>
</dbReference>
<comment type="caution">
    <text evidence="8">The sequence shown here is derived from an EMBL/GenBank/DDBJ whole genome shotgun (WGS) entry which is preliminary data.</text>
</comment>
<dbReference type="FunCoup" id="A0A1V8TSJ6">
    <property type="interactions" value="1008"/>
</dbReference>
<keyword evidence="3" id="KW-0560">Oxidoreductase</keyword>